<dbReference type="PANTHER" id="PTHR38103:SF1">
    <property type="entry name" value="RECOMBINATION-ASSOCIATED PROTEIN RDGC"/>
    <property type="match status" value="1"/>
</dbReference>
<evidence type="ECO:0000313" key="8">
    <source>
        <dbReference type="Proteomes" id="UP000094769"/>
    </source>
</evidence>
<comment type="similarity">
    <text evidence="2 6">Belongs to the RdgC family.</text>
</comment>
<dbReference type="GO" id="GO:0005737">
    <property type="term" value="C:cytoplasm"/>
    <property type="evidence" value="ECO:0007669"/>
    <property type="project" value="UniProtKB-UniRule"/>
</dbReference>
<sequence length="306" mass="34770">MVNVMWFKNLRIYLLQHPLNLSQEALADKLETKRFQACGSHDLIGMGWDSPLGRQSEALVHEAGGCQMICARQEDKLLPAAVVNEIVEEKIDQIQQEEGRKVARRERSELKDEVFHQLLPKAFSRHTRQFAMIDKQQGWIVVDAASANRAEALMSLLRDTLGSLPVKPLEVATSPSYVMTEWLKRPSQNADFTLLDSCELQDRSDEASILRCKGQDLSADEILAHIDAGKQVVKLAVEWDERLSCTIDEDMSIKRLKFLDLIQEQAADYQVESEADAFDGQFTLMSLEFRRFLPRLFELFGGIAES</sequence>
<dbReference type="GO" id="GO:0000018">
    <property type="term" value="P:regulation of DNA recombination"/>
    <property type="evidence" value="ECO:0007669"/>
    <property type="project" value="TreeGrafter"/>
</dbReference>
<evidence type="ECO:0000256" key="5">
    <source>
        <dbReference type="ARBA" id="ARBA00023172"/>
    </source>
</evidence>
<evidence type="ECO:0000313" key="7">
    <source>
        <dbReference type="EMBL" id="ODJ87103.1"/>
    </source>
</evidence>
<organism evidence="7 8">
    <name type="scientific">Candidatus Thiodiazotropha endolucinida</name>
    <dbReference type="NCBI Taxonomy" id="1655433"/>
    <lineage>
        <taxon>Bacteria</taxon>
        <taxon>Pseudomonadati</taxon>
        <taxon>Pseudomonadota</taxon>
        <taxon>Gammaproteobacteria</taxon>
        <taxon>Chromatiales</taxon>
        <taxon>Sedimenticolaceae</taxon>
        <taxon>Candidatus Thiodiazotropha</taxon>
    </lineage>
</organism>
<dbReference type="HAMAP" id="MF_00194">
    <property type="entry name" value="RdgC"/>
    <property type="match status" value="1"/>
</dbReference>
<gene>
    <name evidence="6 7" type="primary">rdgC</name>
    <name evidence="7" type="ORF">CODIS_26200</name>
</gene>
<dbReference type="GO" id="GO:0043590">
    <property type="term" value="C:bacterial nucleoid"/>
    <property type="evidence" value="ECO:0007669"/>
    <property type="project" value="TreeGrafter"/>
</dbReference>
<dbReference type="NCBIfam" id="NF001462">
    <property type="entry name" value="PRK00321.1-3"/>
    <property type="match status" value="1"/>
</dbReference>
<dbReference type="AlphaFoldDB" id="A0A7Z1AF59"/>
<dbReference type="Proteomes" id="UP000094769">
    <property type="component" value="Unassembled WGS sequence"/>
</dbReference>
<keyword evidence="5 6" id="KW-0233">DNA recombination</keyword>
<evidence type="ECO:0000256" key="6">
    <source>
        <dbReference type="HAMAP-Rule" id="MF_00194"/>
    </source>
</evidence>
<reference evidence="7 8" key="1">
    <citation type="submission" date="2016-06" db="EMBL/GenBank/DDBJ databases">
        <title>Genome sequence of endosymbiont of Candidatus Endolucinida thiodiazotropha.</title>
        <authorList>
            <person name="Poehlein A."/>
            <person name="Koenig S."/>
            <person name="Heiden S.E."/>
            <person name="Thuermer A."/>
            <person name="Voget S."/>
            <person name="Daniel R."/>
            <person name="Markert S."/>
            <person name="Gros O."/>
            <person name="Schweder T."/>
        </authorList>
    </citation>
    <scope>NUCLEOTIDE SEQUENCE [LARGE SCALE GENOMIC DNA]</scope>
    <source>
        <strain evidence="7 8">COS</strain>
    </source>
</reference>
<proteinExistence type="inferred from homology"/>
<protein>
    <recommendedName>
        <fullName evidence="3 6">Recombination-associated protein RdgC</fullName>
    </recommendedName>
</protein>
<evidence type="ECO:0000256" key="3">
    <source>
        <dbReference type="ARBA" id="ARBA00022296"/>
    </source>
</evidence>
<evidence type="ECO:0000256" key="4">
    <source>
        <dbReference type="ARBA" id="ARBA00022490"/>
    </source>
</evidence>
<comment type="function">
    <text evidence="6">May be involved in recombination.</text>
</comment>
<dbReference type="GO" id="GO:0003690">
    <property type="term" value="F:double-stranded DNA binding"/>
    <property type="evidence" value="ECO:0007669"/>
    <property type="project" value="TreeGrafter"/>
</dbReference>
<dbReference type="PANTHER" id="PTHR38103">
    <property type="entry name" value="RECOMBINATION-ASSOCIATED PROTEIN RDGC"/>
    <property type="match status" value="1"/>
</dbReference>
<dbReference type="EMBL" id="MARB01000014">
    <property type="protein sequence ID" value="ODJ87103.1"/>
    <property type="molecule type" value="Genomic_DNA"/>
</dbReference>
<evidence type="ECO:0000256" key="1">
    <source>
        <dbReference type="ARBA" id="ARBA00004453"/>
    </source>
</evidence>
<keyword evidence="4 6" id="KW-0963">Cytoplasm</keyword>
<dbReference type="GO" id="GO:0006310">
    <property type="term" value="P:DNA recombination"/>
    <property type="evidence" value="ECO:0007669"/>
    <property type="project" value="UniProtKB-UniRule"/>
</dbReference>
<keyword evidence="8" id="KW-1185">Reference proteome</keyword>
<dbReference type="InterPro" id="IPR007476">
    <property type="entry name" value="RdgC"/>
</dbReference>
<accession>A0A7Z1AF59</accession>
<dbReference type="NCBIfam" id="NF001464">
    <property type="entry name" value="PRK00321.1-5"/>
    <property type="match status" value="1"/>
</dbReference>
<comment type="subcellular location">
    <subcellularLocation>
        <location evidence="1 6">Cytoplasm</location>
        <location evidence="1 6">Nucleoid</location>
    </subcellularLocation>
</comment>
<dbReference type="Pfam" id="PF04381">
    <property type="entry name" value="RdgC"/>
    <property type="match status" value="1"/>
</dbReference>
<comment type="caution">
    <text evidence="7">The sequence shown here is derived from an EMBL/GenBank/DDBJ whole genome shotgun (WGS) entry which is preliminary data.</text>
</comment>
<evidence type="ECO:0000256" key="2">
    <source>
        <dbReference type="ARBA" id="ARBA00008657"/>
    </source>
</evidence>
<name>A0A7Z1AF59_9GAMM</name>